<organism evidence="1 2">
    <name type="scientific">Cohnella boryungensis</name>
    <dbReference type="NCBI Taxonomy" id="768479"/>
    <lineage>
        <taxon>Bacteria</taxon>
        <taxon>Bacillati</taxon>
        <taxon>Bacillota</taxon>
        <taxon>Bacilli</taxon>
        <taxon>Bacillales</taxon>
        <taxon>Paenibacillaceae</taxon>
        <taxon>Cohnella</taxon>
    </lineage>
</organism>
<dbReference type="Proteomes" id="UP001595755">
    <property type="component" value="Unassembled WGS sequence"/>
</dbReference>
<evidence type="ECO:0000313" key="1">
    <source>
        <dbReference type="EMBL" id="MFC4305106.1"/>
    </source>
</evidence>
<reference evidence="2" key="1">
    <citation type="journal article" date="2019" name="Int. J. Syst. Evol. Microbiol.">
        <title>The Global Catalogue of Microorganisms (GCM) 10K type strain sequencing project: providing services to taxonomists for standard genome sequencing and annotation.</title>
        <authorList>
            <consortium name="The Broad Institute Genomics Platform"/>
            <consortium name="The Broad Institute Genome Sequencing Center for Infectious Disease"/>
            <person name="Wu L."/>
            <person name="Ma J."/>
        </authorList>
    </citation>
    <scope>NUCLEOTIDE SEQUENCE [LARGE SCALE GENOMIC DNA]</scope>
    <source>
        <strain evidence="2">CGMCC 4.1641</strain>
    </source>
</reference>
<keyword evidence="2" id="KW-1185">Reference proteome</keyword>
<name>A0ABV8SCR4_9BACL</name>
<comment type="caution">
    <text evidence="1">The sequence shown here is derived from an EMBL/GenBank/DDBJ whole genome shotgun (WGS) entry which is preliminary data.</text>
</comment>
<dbReference type="RefSeq" id="WP_378127171.1">
    <property type="nucleotide sequence ID" value="NZ_JBHSED010000035.1"/>
</dbReference>
<feature type="non-terminal residue" evidence="1">
    <location>
        <position position="1"/>
    </location>
</feature>
<gene>
    <name evidence="1" type="ORF">ACFO1S_16860</name>
</gene>
<accession>A0ABV8SCR4</accession>
<protein>
    <submittedName>
        <fullName evidence="1">Uncharacterized protein</fullName>
    </submittedName>
</protein>
<evidence type="ECO:0000313" key="2">
    <source>
        <dbReference type="Proteomes" id="UP001595755"/>
    </source>
</evidence>
<proteinExistence type="predicted"/>
<dbReference type="EMBL" id="JBHSED010000035">
    <property type="protein sequence ID" value="MFC4305106.1"/>
    <property type="molecule type" value="Genomic_DNA"/>
</dbReference>
<sequence length="71" mass="7767">GGGGKPAGQIILRKSHEPNLQLRSLFNAWRHITDDSRINAPTSSANLAIHFSIIFSAIFRSFSSSNKLKTS</sequence>